<comment type="caution">
    <text evidence="10">The sequence shown here is derived from an EMBL/GenBank/DDBJ whole genome shotgun (WGS) entry which is preliminary data.</text>
</comment>
<evidence type="ECO:0000259" key="9">
    <source>
        <dbReference type="PROSITE" id="PS50235"/>
    </source>
</evidence>
<gene>
    <name evidence="10" type="ORF">pdam_00023105</name>
</gene>
<dbReference type="PANTHER" id="PTHR43982">
    <property type="entry name" value="UBIQUITIN CARBOXYL-TERMINAL HYDROLASE"/>
    <property type="match status" value="1"/>
</dbReference>
<name>A0A3M6TW59_POCDA</name>
<feature type="domain" description="USP" evidence="9">
    <location>
        <begin position="105"/>
        <end position="478"/>
    </location>
</feature>
<sequence length="486" mass="55184">MPVFTVSVKWGREKFDNIELNSDESPELFKAQLFALSGVAPERQKVMFKGSVVKDNDWGNFKLKNGITLLMMGSVGELPQAPEQKTLFVEDMTEAQLASAYEMPTGLQNLGNTCYMNATVQCLRNVPELKDALAKYNISGNPRDSAHSITVALRDLYRIMDKTPDSMPPIIFLQILHSVFPQFAEKTEQGIYTQQDANECWTQIIRMLQQKIPAIKPDENGDDSGASAAAAKGFIDQYFGIESESIMKCNEAPEEPETKSKETLFQLSCFISQDVKYMHTGLKSRLEETIEKRSPTLGRDAVYTKTSKLSRLPAYLTVQFVRFYFKEKDAINAKILKDVKFPMSLDVFELCTEELQQKLLPVRTKFKEVEDKKVEEAANRKKEGKQPMDVDKKTKLEPFSFHDDIGSNNSGYYELTAVLTHQGRSSSSGHYLAWIRRKGDDWVKCDDDKMSNVTTEDIIKLSGGGDWHCAYVLLYRPRQLEVEDDN</sequence>
<dbReference type="PROSITE" id="PS50053">
    <property type="entry name" value="UBIQUITIN_2"/>
    <property type="match status" value="1"/>
</dbReference>
<dbReference type="CDD" id="cd16104">
    <property type="entry name" value="Ubl_USP14_like"/>
    <property type="match status" value="1"/>
</dbReference>
<dbReference type="InterPro" id="IPR028889">
    <property type="entry name" value="USP"/>
</dbReference>
<dbReference type="PROSITE" id="PS00972">
    <property type="entry name" value="USP_1"/>
    <property type="match status" value="1"/>
</dbReference>
<proteinExistence type="inferred from homology"/>
<dbReference type="SUPFAM" id="SSF54001">
    <property type="entry name" value="Cysteine proteinases"/>
    <property type="match status" value="1"/>
</dbReference>
<dbReference type="OrthoDB" id="333239at2759"/>
<evidence type="ECO:0000256" key="7">
    <source>
        <dbReference type="RuleBase" id="RU366025"/>
    </source>
</evidence>
<dbReference type="Gene3D" id="3.10.20.90">
    <property type="entry name" value="Phosphatidylinositol 3-kinase Catalytic Subunit, Chain A, domain 1"/>
    <property type="match status" value="1"/>
</dbReference>
<evidence type="ECO:0000259" key="8">
    <source>
        <dbReference type="PROSITE" id="PS50053"/>
    </source>
</evidence>
<evidence type="ECO:0000256" key="4">
    <source>
        <dbReference type="ARBA" id="ARBA00022786"/>
    </source>
</evidence>
<evidence type="ECO:0000256" key="3">
    <source>
        <dbReference type="ARBA" id="ARBA00022670"/>
    </source>
</evidence>
<reference evidence="10 11" key="1">
    <citation type="journal article" date="2018" name="Sci. Rep.">
        <title>Comparative analysis of the Pocillopora damicornis genome highlights role of immune system in coral evolution.</title>
        <authorList>
            <person name="Cunning R."/>
            <person name="Bay R.A."/>
            <person name="Gillette P."/>
            <person name="Baker A.C."/>
            <person name="Traylor-Knowles N."/>
        </authorList>
    </citation>
    <scope>NUCLEOTIDE SEQUENCE [LARGE SCALE GENOMIC DNA]</scope>
    <source>
        <strain evidence="10">RSMAS</strain>
        <tissue evidence="10">Whole animal</tissue>
    </source>
</reference>
<accession>A0A3M6TW59</accession>
<keyword evidence="4 7" id="KW-0833">Ubl conjugation pathway</keyword>
<dbReference type="GO" id="GO:0004843">
    <property type="term" value="F:cysteine-type deubiquitinase activity"/>
    <property type="evidence" value="ECO:0007669"/>
    <property type="project" value="UniProtKB-UniRule"/>
</dbReference>
<dbReference type="STRING" id="46731.A0A3M6TW59"/>
<dbReference type="EMBL" id="RCHS01002807">
    <property type="protein sequence ID" value="RMX45643.1"/>
    <property type="molecule type" value="Genomic_DNA"/>
</dbReference>
<dbReference type="InterPro" id="IPR044635">
    <property type="entry name" value="UBP14-like"/>
</dbReference>
<dbReference type="FunFam" id="3.10.20.90:FF:000119">
    <property type="entry name" value="Ubiquitin carboxyl-terminal hydrolase 14"/>
    <property type="match status" value="1"/>
</dbReference>
<evidence type="ECO:0000313" key="11">
    <source>
        <dbReference type="Proteomes" id="UP000275408"/>
    </source>
</evidence>
<dbReference type="Proteomes" id="UP000275408">
    <property type="component" value="Unassembled WGS sequence"/>
</dbReference>
<dbReference type="InterPro" id="IPR018200">
    <property type="entry name" value="USP_CS"/>
</dbReference>
<dbReference type="FunFam" id="3.90.70.10:FF:000032">
    <property type="entry name" value="Ubiquitin carboxyl-terminal hydrolase 14"/>
    <property type="match status" value="1"/>
</dbReference>
<dbReference type="GO" id="GO:0016579">
    <property type="term" value="P:protein deubiquitination"/>
    <property type="evidence" value="ECO:0007669"/>
    <property type="project" value="InterPro"/>
</dbReference>
<evidence type="ECO:0000256" key="2">
    <source>
        <dbReference type="ARBA" id="ARBA00008739"/>
    </source>
</evidence>
<dbReference type="Gene3D" id="3.90.70.10">
    <property type="entry name" value="Cysteine proteinases"/>
    <property type="match status" value="1"/>
</dbReference>
<keyword evidence="3 7" id="KW-0645">Protease</keyword>
<dbReference type="EC" id="3.4.19.12" evidence="7"/>
<organism evidence="10 11">
    <name type="scientific">Pocillopora damicornis</name>
    <name type="common">Cauliflower coral</name>
    <name type="synonym">Millepora damicornis</name>
    <dbReference type="NCBI Taxonomy" id="46731"/>
    <lineage>
        <taxon>Eukaryota</taxon>
        <taxon>Metazoa</taxon>
        <taxon>Cnidaria</taxon>
        <taxon>Anthozoa</taxon>
        <taxon>Hexacorallia</taxon>
        <taxon>Scleractinia</taxon>
        <taxon>Astrocoeniina</taxon>
        <taxon>Pocilloporidae</taxon>
        <taxon>Pocillopora</taxon>
    </lineage>
</organism>
<keyword evidence="5 7" id="KW-0378">Hydrolase</keyword>
<dbReference type="GO" id="GO:0043161">
    <property type="term" value="P:proteasome-mediated ubiquitin-dependent protein catabolic process"/>
    <property type="evidence" value="ECO:0007669"/>
    <property type="project" value="InterPro"/>
</dbReference>
<dbReference type="PROSITE" id="PS50235">
    <property type="entry name" value="USP_3"/>
    <property type="match status" value="1"/>
</dbReference>
<dbReference type="PANTHER" id="PTHR43982:SF1">
    <property type="entry name" value="UBIQUITIN CARBOXYL-TERMINAL HYDROLASE 14"/>
    <property type="match status" value="1"/>
</dbReference>
<dbReference type="GO" id="GO:0070628">
    <property type="term" value="F:proteasome binding"/>
    <property type="evidence" value="ECO:0007669"/>
    <property type="project" value="TreeGrafter"/>
</dbReference>
<comment type="similarity">
    <text evidence="2">Belongs to the peptidase C19 family. USP14/UBP6 subfamily.</text>
</comment>
<dbReference type="PROSITE" id="PS00973">
    <property type="entry name" value="USP_2"/>
    <property type="match status" value="1"/>
</dbReference>
<dbReference type="GO" id="GO:0061136">
    <property type="term" value="P:regulation of proteasomal protein catabolic process"/>
    <property type="evidence" value="ECO:0007669"/>
    <property type="project" value="TreeGrafter"/>
</dbReference>
<dbReference type="Pfam" id="PF00443">
    <property type="entry name" value="UCH"/>
    <property type="match status" value="1"/>
</dbReference>
<dbReference type="AlphaFoldDB" id="A0A3M6TW59"/>
<evidence type="ECO:0000256" key="5">
    <source>
        <dbReference type="ARBA" id="ARBA00022801"/>
    </source>
</evidence>
<dbReference type="SUPFAM" id="SSF54236">
    <property type="entry name" value="Ubiquitin-like"/>
    <property type="match status" value="1"/>
</dbReference>
<dbReference type="SMART" id="SM00213">
    <property type="entry name" value="UBQ"/>
    <property type="match status" value="1"/>
</dbReference>
<keyword evidence="11" id="KW-1185">Reference proteome</keyword>
<dbReference type="InterPro" id="IPR029071">
    <property type="entry name" value="Ubiquitin-like_domsf"/>
</dbReference>
<dbReference type="CDD" id="cd02657">
    <property type="entry name" value="Peptidase_C19A"/>
    <property type="match status" value="1"/>
</dbReference>
<keyword evidence="6 7" id="KW-0788">Thiol protease</keyword>
<evidence type="ECO:0000256" key="1">
    <source>
        <dbReference type="ARBA" id="ARBA00000707"/>
    </source>
</evidence>
<dbReference type="InterPro" id="IPR038765">
    <property type="entry name" value="Papain-like_cys_pep_sf"/>
</dbReference>
<dbReference type="PROSITE" id="PS00299">
    <property type="entry name" value="UBIQUITIN_1"/>
    <property type="match status" value="1"/>
</dbReference>
<comment type="catalytic activity">
    <reaction evidence="1 7">
        <text>Thiol-dependent hydrolysis of ester, thioester, amide, peptide and isopeptide bonds formed by the C-terminal Gly of ubiquitin (a 76-residue protein attached to proteins as an intracellular targeting signal).</text>
        <dbReference type="EC" id="3.4.19.12"/>
    </reaction>
</comment>
<feature type="domain" description="Ubiquitin-like" evidence="8">
    <location>
        <begin position="4"/>
        <end position="72"/>
    </location>
</feature>
<evidence type="ECO:0000313" key="10">
    <source>
        <dbReference type="EMBL" id="RMX45643.1"/>
    </source>
</evidence>
<dbReference type="OMA" id="FKSDAEY"/>
<dbReference type="InterPro" id="IPR001394">
    <property type="entry name" value="Peptidase_C19_UCH"/>
</dbReference>
<protein>
    <recommendedName>
        <fullName evidence="7">Ubiquitin carboxyl-terminal hydrolase</fullName>
        <ecNumber evidence="7">3.4.19.12</ecNumber>
    </recommendedName>
</protein>
<dbReference type="InterPro" id="IPR019954">
    <property type="entry name" value="Ubiquitin_CS"/>
</dbReference>
<dbReference type="InterPro" id="IPR000626">
    <property type="entry name" value="Ubiquitin-like_dom"/>
</dbReference>
<evidence type="ECO:0000256" key="6">
    <source>
        <dbReference type="ARBA" id="ARBA00022807"/>
    </source>
</evidence>